<dbReference type="Pfam" id="PF12796">
    <property type="entry name" value="Ank_2"/>
    <property type="match status" value="1"/>
</dbReference>
<protein>
    <recommendedName>
        <fullName evidence="7">Ankyrin</fullName>
    </recommendedName>
</protein>
<feature type="region of interest" description="Disordered" evidence="4">
    <location>
        <begin position="1144"/>
        <end position="1167"/>
    </location>
</feature>
<dbReference type="PANTHER" id="PTHR24193">
    <property type="entry name" value="ANKYRIN REPEAT PROTEIN"/>
    <property type="match status" value="1"/>
</dbReference>
<dbReference type="OrthoDB" id="539213at2759"/>
<feature type="compositionally biased region" description="Acidic residues" evidence="4">
    <location>
        <begin position="1144"/>
        <end position="1155"/>
    </location>
</feature>
<dbReference type="Gene3D" id="1.25.40.20">
    <property type="entry name" value="Ankyrin repeat-containing domain"/>
    <property type="match status" value="2"/>
</dbReference>
<sequence>MSGARPQPNEAQWLAHKSFIRQDKAQLEYKLKKWQFSKNLDKQSWQYIERTISRRESQKKKSEVLFHGRRIERLKVLKETRRHGETSIFQQLTISGPASPNNSDLIVRTPPPFEMNVDWPDSLPWLCFLNEYWDSNSTYSAAQDNFKSGDPTIAQISSSDLLPKILGDRSWVQSSRTTLGASELASILTNIMPEWYVGEHFKTAQCLTSGPDPQSALELFRILIYKISNGIQEFIDAEWLAISVFLRSFLIYCPLDIKKLRADSTVFQAFFENLFKQEVWSRIKNDRSASLWPLSTIQWLLKLGQDPNCCLNGSFGDLGTTIRGAVAVGDIELVQLLLDRHVRIHSTQVEFELRTLTAATLSGFGSDASKLRTLQFLSGYYKYADWKTILAAAFHLRDIGLVRDILGQNHDVTEEQVPVRWNGEYHQLGPEIYLEVKSTLTSAAIAGDDFLTLMLDHMEGSGRLTNSITIDLLIAAGFERDVEIVRRLLKARTLPITCNSTGATPLQAAVAGGNLPVCELYLHTYGGVSPALIALAACRGHKDVLLMLIGSDNCVNEPLTQQDFVGVLAALSCPASNQGIQFSVLEKTLNLPFGGEGIADCLNILIKAGARFKGGEIADLAYHGMEHPLRAALAAGGSPDDQGHRGFSALECALLPGGGNFGRMKKCSLIVEILLQAKARLVGGEVVTAIRNHDEASVCLLLRHGGALRDIDRWGMTCLEVEILAQNNGLIQQSLEEVNDTIDLAPICAALLMGDRALVQRLLPRLHVQADCALMQGAAIGLAAASGYLDILEELHVRSSQHAISYEALVPFRRNSDYGTLSLDGNRIDEKLGASLKSLPFTDMYSRKCGQFTPFQKGSPLSLAALGENSLGFQRLLEKGYPADIITLIILAERNVATGFVELLKTHQPRLDSLLPLPGMATPLCIAIQKANTLLINYLVEAGMDVNAYDKTLHGSYSPLQSAVQEGNLSLAGYLIAKGASVNSPPGIIDGLTALQAAVNGGHIGLANMLLQHGARVNARGSQYQGSALELAARSGNIDMIELLLHHGATTTGIGREQFVRAVFYAMEGAYHTTAHFLKGKCGWTNADESLLEDIYSSCNGCCNYCCGEIHGSDTPCIHDYSAEEKKYCAQLCWTCNESDIASDDGDTDNGDVDDSGATSSSDVAID</sequence>
<feature type="repeat" description="ANK" evidence="3">
    <location>
        <begin position="990"/>
        <end position="1022"/>
    </location>
</feature>
<feature type="compositionally biased region" description="Polar residues" evidence="4">
    <location>
        <begin position="1158"/>
        <end position="1167"/>
    </location>
</feature>
<keyword evidence="2 3" id="KW-0040">ANK repeat</keyword>
<evidence type="ECO:0008006" key="7">
    <source>
        <dbReference type="Google" id="ProtNLM"/>
    </source>
</evidence>
<feature type="repeat" description="ANK" evidence="3">
    <location>
        <begin position="919"/>
        <end position="951"/>
    </location>
</feature>
<accession>A0A8K0S0D6</accession>
<dbReference type="InterPro" id="IPR050663">
    <property type="entry name" value="Ankyrin-SOCS_Box"/>
</dbReference>
<dbReference type="GO" id="GO:0045944">
    <property type="term" value="P:positive regulation of transcription by RNA polymerase II"/>
    <property type="evidence" value="ECO:0007669"/>
    <property type="project" value="TreeGrafter"/>
</dbReference>
<dbReference type="SUPFAM" id="SSF48403">
    <property type="entry name" value="Ankyrin repeat"/>
    <property type="match status" value="3"/>
</dbReference>
<gene>
    <name evidence="5" type="ORF">BKA59DRAFT_526962</name>
</gene>
<name>A0A8K0S0D6_9HYPO</name>
<comment type="caution">
    <text evidence="5">The sequence shown here is derived from an EMBL/GenBank/DDBJ whole genome shotgun (WGS) entry which is preliminary data.</text>
</comment>
<keyword evidence="1" id="KW-0677">Repeat</keyword>
<evidence type="ECO:0000256" key="1">
    <source>
        <dbReference type="ARBA" id="ARBA00022737"/>
    </source>
</evidence>
<evidence type="ECO:0000256" key="3">
    <source>
        <dbReference type="PROSITE-ProRule" id="PRU00023"/>
    </source>
</evidence>
<dbReference type="InterPro" id="IPR002110">
    <property type="entry name" value="Ankyrin_rpt"/>
</dbReference>
<feature type="non-terminal residue" evidence="5">
    <location>
        <position position="1167"/>
    </location>
</feature>
<dbReference type="GO" id="GO:0005634">
    <property type="term" value="C:nucleus"/>
    <property type="evidence" value="ECO:0007669"/>
    <property type="project" value="TreeGrafter"/>
</dbReference>
<dbReference type="InterPro" id="IPR036770">
    <property type="entry name" value="Ankyrin_rpt-contain_sf"/>
</dbReference>
<evidence type="ECO:0000313" key="6">
    <source>
        <dbReference type="Proteomes" id="UP000813427"/>
    </source>
</evidence>
<feature type="repeat" description="ANK" evidence="3">
    <location>
        <begin position="955"/>
        <end position="987"/>
    </location>
</feature>
<dbReference type="Proteomes" id="UP000813427">
    <property type="component" value="Unassembled WGS sequence"/>
</dbReference>
<feature type="repeat" description="ANK" evidence="3">
    <location>
        <begin position="1024"/>
        <end position="1056"/>
    </location>
</feature>
<proteinExistence type="predicted"/>
<evidence type="ECO:0000313" key="5">
    <source>
        <dbReference type="EMBL" id="KAH7245356.1"/>
    </source>
</evidence>
<organism evidence="5 6">
    <name type="scientific">Fusarium tricinctum</name>
    <dbReference type="NCBI Taxonomy" id="61284"/>
    <lineage>
        <taxon>Eukaryota</taxon>
        <taxon>Fungi</taxon>
        <taxon>Dikarya</taxon>
        <taxon>Ascomycota</taxon>
        <taxon>Pezizomycotina</taxon>
        <taxon>Sordariomycetes</taxon>
        <taxon>Hypocreomycetidae</taxon>
        <taxon>Hypocreales</taxon>
        <taxon>Nectriaceae</taxon>
        <taxon>Fusarium</taxon>
        <taxon>Fusarium tricinctum species complex</taxon>
    </lineage>
</organism>
<reference evidence="5" key="1">
    <citation type="journal article" date="2021" name="Nat. Commun.">
        <title>Genetic determinants of endophytism in the Arabidopsis root mycobiome.</title>
        <authorList>
            <person name="Mesny F."/>
            <person name="Miyauchi S."/>
            <person name="Thiergart T."/>
            <person name="Pickel B."/>
            <person name="Atanasova L."/>
            <person name="Karlsson M."/>
            <person name="Huettel B."/>
            <person name="Barry K.W."/>
            <person name="Haridas S."/>
            <person name="Chen C."/>
            <person name="Bauer D."/>
            <person name="Andreopoulos W."/>
            <person name="Pangilinan J."/>
            <person name="LaButti K."/>
            <person name="Riley R."/>
            <person name="Lipzen A."/>
            <person name="Clum A."/>
            <person name="Drula E."/>
            <person name="Henrissat B."/>
            <person name="Kohler A."/>
            <person name="Grigoriev I.V."/>
            <person name="Martin F.M."/>
            <person name="Hacquard S."/>
        </authorList>
    </citation>
    <scope>NUCLEOTIDE SEQUENCE</scope>
    <source>
        <strain evidence="5">MPI-SDFR-AT-0068</strain>
    </source>
</reference>
<keyword evidence="6" id="KW-1185">Reference proteome</keyword>
<dbReference type="GO" id="GO:0000976">
    <property type="term" value="F:transcription cis-regulatory region binding"/>
    <property type="evidence" value="ECO:0007669"/>
    <property type="project" value="TreeGrafter"/>
</dbReference>
<evidence type="ECO:0000256" key="2">
    <source>
        <dbReference type="ARBA" id="ARBA00023043"/>
    </source>
</evidence>
<dbReference type="PROSITE" id="PS50297">
    <property type="entry name" value="ANK_REP_REGION"/>
    <property type="match status" value="4"/>
</dbReference>
<evidence type="ECO:0000256" key="4">
    <source>
        <dbReference type="SAM" id="MobiDB-lite"/>
    </source>
</evidence>
<dbReference type="AlphaFoldDB" id="A0A8K0S0D6"/>
<dbReference type="PANTHER" id="PTHR24193:SF121">
    <property type="entry name" value="ADA2A-CONTAINING COMPLEX COMPONENT 3, ISOFORM D"/>
    <property type="match status" value="1"/>
</dbReference>
<dbReference type="EMBL" id="JAGPXF010000004">
    <property type="protein sequence ID" value="KAH7245356.1"/>
    <property type="molecule type" value="Genomic_DNA"/>
</dbReference>
<dbReference type="PROSITE" id="PS50088">
    <property type="entry name" value="ANK_REPEAT"/>
    <property type="match status" value="4"/>
</dbReference>
<dbReference type="SMART" id="SM00248">
    <property type="entry name" value="ANK"/>
    <property type="match status" value="7"/>
</dbReference>